<dbReference type="Proteomes" id="UP000285324">
    <property type="component" value="Unassembled WGS sequence"/>
</dbReference>
<dbReference type="RefSeq" id="WP_118934468.1">
    <property type="nucleotide sequence ID" value="NZ_CP061008.1"/>
</dbReference>
<evidence type="ECO:0000313" key="2">
    <source>
        <dbReference type="Proteomes" id="UP000285324"/>
    </source>
</evidence>
<dbReference type="AlphaFoldDB" id="A0A424W572"/>
<name>A0A424W572_ALCXX</name>
<sequence>MADQCKCSFAIRMTGDCCRYCQPQTYIDHLEMAAKDYQEYTDGLVEQRDSAIKALRRARLALAAAASRMPEFDSDYQQVDSFILLHDTKKHG</sequence>
<accession>A0A424W572</accession>
<reference evidence="1 2" key="1">
    <citation type="submission" date="2018-08" db="EMBL/GenBank/DDBJ databases">
        <title>Achromobacter xylosoxidans Genome sequencing and assembly.</title>
        <authorList>
            <person name="Wang R."/>
            <person name="Rensing C."/>
            <person name="Li Y."/>
        </authorList>
    </citation>
    <scope>NUCLEOTIDE SEQUENCE [LARGE SCALE GENOMIC DNA]</scope>
    <source>
        <strain evidence="1 2">GD003A</strain>
    </source>
</reference>
<protein>
    <submittedName>
        <fullName evidence="1">Uncharacterized protein</fullName>
    </submittedName>
</protein>
<dbReference type="EMBL" id="QVXO01000065">
    <property type="protein sequence ID" value="RPJ88446.1"/>
    <property type="molecule type" value="Genomic_DNA"/>
</dbReference>
<gene>
    <name evidence="1" type="ORF">DY367_27965</name>
</gene>
<comment type="caution">
    <text evidence="1">The sequence shown here is derived from an EMBL/GenBank/DDBJ whole genome shotgun (WGS) entry which is preliminary data.</text>
</comment>
<proteinExistence type="predicted"/>
<organism evidence="1 2">
    <name type="scientific">Alcaligenes xylosoxydans xylosoxydans</name>
    <name type="common">Achromobacter xylosoxidans</name>
    <dbReference type="NCBI Taxonomy" id="85698"/>
    <lineage>
        <taxon>Bacteria</taxon>
        <taxon>Pseudomonadati</taxon>
        <taxon>Pseudomonadota</taxon>
        <taxon>Betaproteobacteria</taxon>
        <taxon>Burkholderiales</taxon>
        <taxon>Alcaligenaceae</taxon>
        <taxon>Achromobacter</taxon>
    </lineage>
</organism>
<evidence type="ECO:0000313" key="1">
    <source>
        <dbReference type="EMBL" id="RPJ88446.1"/>
    </source>
</evidence>
<dbReference type="OrthoDB" id="9989860at2"/>